<evidence type="ECO:0000313" key="9">
    <source>
        <dbReference type="Proteomes" id="UP000694918"/>
    </source>
</evidence>
<dbReference type="Gene3D" id="1.20.5.110">
    <property type="match status" value="1"/>
</dbReference>
<sequence length="1139" mass="125237">MFSKFFQRNTAQQQSPPPQQQQPPQPQPQPPPPPAEVQDNVSKGVLTPKDINPRIALHYGIPSTASILAFDHIQSLLAIGTLDGRIKVIGGNNIEGLLVSPKQLPFKYLEFLQNQGFLVSVSNENEIQVWDLEQRQIASSLQLESNITAFSVISCSSYMYVGDEYGMVYVLKYDAEEVKLVPMPYHVPADVAADASGMSSPKNRSVVGVLPQPSSQGNKVLIAYEDGLIIIWSVSEDKVVLVKGNKDLELKCKITTDSHKDTRPELSDDISDYQPLEKEIAALCWASTDGSVLAVGYVDGDILLWNLSSTTSAKDMHAEKSSNDVVKLLLSTGDRRLPVIVLHWSAHRSHNDCHGCLFVYGGDAIGSEEALTILSLDWSSGIESLKCTRRVDLTLNGSFADMVLLPSSGVMGTSSTMILTNPGQLNLYNDAGLSSSISLVEKRNYVSSMQYPMVIPTIEPQLTLAKLGLVFRDGKFSKALSEEISSRKLQATHCPRSTNWPLTGGVPSQLHDAEKYQVERLYIAGYKDGTVKIWDATYPTFALIYVLGPEVKGINVADADANASVSALEFCSDTLSLAIGNERGMVRLYKLVRSADEMTLKFVTGTEKEGIALFYTLDQGDGPQCTAVFSFLSSPIYALQFANFGTRLAVGFHCAQVALLDTSTSSVLFLTDSLSGSNSPVTSLTVKLFSESSDLINNREDTESKTMEDHVRLEVFVMTKDAHTVVIDGNTGGILCSQSIKSEKELTSPSLYIIEGDDMISEMSSGKHVSNSSQKSEPKSKPVPDVACSESAPLKVDHEASAKASHFKQRVKNFLLLFCCEDALDLYSLNEVDINPIRKVNLMKPCCWSTQFKKDDKDCGVILLYQTGDIEIRSLPDLEVVGESSLMSILRWNFKTNMEKTICSSENAHIILVNGCEFAAISLLACENDFRIPESLPSLHDKLLTATADATISLSPNQKLTQGASSGILGGLIKGFQGSMAEHDVDLFEVCKNNFAHLESIFSSPPFLKPSIDLVDDQKVVELRIDDIDIDEPLFVLSSSEMMSKNDTKDRGTERERLFEGASTDSQPKLRTADEIKAKYRKEDVSAVAARAKDKLIQRQEKLERLSERTAELQSGAENFASMANELAKQMEKRKWWNI</sequence>
<comment type="similarity">
    <text evidence="2">Belongs to the WD repeat L(2)GL family.</text>
</comment>
<evidence type="ECO:0000256" key="6">
    <source>
        <dbReference type="PROSITE-ProRule" id="PRU00290"/>
    </source>
</evidence>
<dbReference type="RefSeq" id="XP_011035922.1">
    <property type="nucleotide sequence ID" value="XM_011037620.1"/>
</dbReference>
<keyword evidence="6" id="KW-0175">Coiled coil</keyword>
<name>A0AAJ6XYG3_POPEU</name>
<dbReference type="KEGG" id="peu:105133574"/>
<dbReference type="InterPro" id="IPR001680">
    <property type="entry name" value="WD40_rpt"/>
</dbReference>
<dbReference type="SUPFAM" id="SSF58038">
    <property type="entry name" value="SNARE fusion complex"/>
    <property type="match status" value="1"/>
</dbReference>
<dbReference type="SMART" id="SM00320">
    <property type="entry name" value="WD40"/>
    <property type="match status" value="6"/>
</dbReference>
<dbReference type="SUPFAM" id="SSF50978">
    <property type="entry name" value="WD40 repeat-like"/>
    <property type="match status" value="1"/>
</dbReference>
<feature type="compositionally biased region" description="Pro residues" evidence="7">
    <location>
        <begin position="15"/>
        <end position="35"/>
    </location>
</feature>
<feature type="domain" description="V-SNARE coiled-coil homology" evidence="8">
    <location>
        <begin position="1074"/>
        <end position="1138"/>
    </location>
</feature>
<dbReference type="InterPro" id="IPR015943">
    <property type="entry name" value="WD40/YVTN_repeat-like_dom_sf"/>
</dbReference>
<protein>
    <submittedName>
        <fullName evidence="10">Uncharacterized protein LOC105133574 isoform X1</fullName>
    </submittedName>
</protein>
<proteinExistence type="inferred from homology"/>
<accession>A0AAJ6XYG3</accession>
<feature type="compositionally biased region" description="Polar residues" evidence="7">
    <location>
        <begin position="763"/>
        <end position="775"/>
    </location>
</feature>
<organism evidence="9 10">
    <name type="scientific">Populus euphratica</name>
    <name type="common">Euphrates poplar</name>
    <dbReference type="NCBI Taxonomy" id="75702"/>
    <lineage>
        <taxon>Eukaryota</taxon>
        <taxon>Viridiplantae</taxon>
        <taxon>Streptophyta</taxon>
        <taxon>Embryophyta</taxon>
        <taxon>Tracheophyta</taxon>
        <taxon>Spermatophyta</taxon>
        <taxon>Magnoliopsida</taxon>
        <taxon>eudicotyledons</taxon>
        <taxon>Gunneridae</taxon>
        <taxon>Pentapetalae</taxon>
        <taxon>rosids</taxon>
        <taxon>fabids</taxon>
        <taxon>Malpighiales</taxon>
        <taxon>Salicaceae</taxon>
        <taxon>Saliceae</taxon>
        <taxon>Populus</taxon>
    </lineage>
</organism>
<dbReference type="AlphaFoldDB" id="A0AAJ6XYG3"/>
<dbReference type="GO" id="GO:0005096">
    <property type="term" value="F:GTPase activator activity"/>
    <property type="evidence" value="ECO:0007669"/>
    <property type="project" value="TreeGrafter"/>
</dbReference>
<dbReference type="Gene3D" id="2.130.10.10">
    <property type="entry name" value="YVTN repeat-like/Quinoprotein amine dehydrogenase"/>
    <property type="match status" value="3"/>
</dbReference>
<gene>
    <name evidence="10" type="primary">LOC105133574</name>
</gene>
<dbReference type="GO" id="GO:0045159">
    <property type="term" value="F:myosin II binding"/>
    <property type="evidence" value="ECO:0007669"/>
    <property type="project" value="TreeGrafter"/>
</dbReference>
<keyword evidence="4" id="KW-0963">Cytoplasm</keyword>
<evidence type="ECO:0000313" key="10">
    <source>
        <dbReference type="RefSeq" id="XP_011035922.1"/>
    </source>
</evidence>
<dbReference type="CDD" id="cd15873">
    <property type="entry name" value="R-SNARE_STXBP5_6"/>
    <property type="match status" value="1"/>
</dbReference>
<dbReference type="GO" id="GO:0006887">
    <property type="term" value="P:exocytosis"/>
    <property type="evidence" value="ECO:0007669"/>
    <property type="project" value="UniProtKB-KW"/>
</dbReference>
<comment type="subcellular location">
    <subcellularLocation>
        <location evidence="1">Cytoplasm</location>
    </subcellularLocation>
</comment>
<dbReference type="InterPro" id="IPR036322">
    <property type="entry name" value="WD40_repeat_dom_sf"/>
</dbReference>
<dbReference type="PANTHER" id="PTHR10241:SF38">
    <property type="entry name" value="TRANSDUCIN FAMILY PROTEIN _ WD-40 REPEAT FAMILY PROTEIN"/>
    <property type="match status" value="1"/>
</dbReference>
<dbReference type="PANTHER" id="PTHR10241">
    <property type="entry name" value="LETHAL 2 GIANT LARVAE PROTEIN"/>
    <property type="match status" value="1"/>
</dbReference>
<feature type="region of interest" description="Disordered" evidence="7">
    <location>
        <begin position="1045"/>
        <end position="1065"/>
    </location>
</feature>
<keyword evidence="5" id="KW-0853">WD repeat</keyword>
<dbReference type="GO" id="GO:0019905">
    <property type="term" value="F:syntaxin binding"/>
    <property type="evidence" value="ECO:0007669"/>
    <property type="project" value="TreeGrafter"/>
</dbReference>
<dbReference type="PROSITE" id="PS50892">
    <property type="entry name" value="V_SNARE"/>
    <property type="match status" value="1"/>
</dbReference>
<dbReference type="GO" id="GO:0005886">
    <property type="term" value="C:plasma membrane"/>
    <property type="evidence" value="ECO:0007669"/>
    <property type="project" value="TreeGrafter"/>
</dbReference>
<evidence type="ECO:0000256" key="4">
    <source>
        <dbReference type="ARBA" id="ARBA00022490"/>
    </source>
</evidence>
<feature type="repeat" description="WD" evidence="5">
    <location>
        <begin position="109"/>
        <end position="140"/>
    </location>
</feature>
<feature type="region of interest" description="Disordered" evidence="7">
    <location>
        <begin position="763"/>
        <end position="788"/>
    </location>
</feature>
<evidence type="ECO:0000256" key="7">
    <source>
        <dbReference type="SAM" id="MobiDB-lite"/>
    </source>
</evidence>
<reference evidence="10" key="1">
    <citation type="submission" date="2025-08" db="UniProtKB">
        <authorList>
            <consortium name="RefSeq"/>
        </authorList>
    </citation>
    <scope>IDENTIFICATION</scope>
</reference>
<evidence type="ECO:0000256" key="5">
    <source>
        <dbReference type="PROSITE-ProRule" id="PRU00221"/>
    </source>
</evidence>
<evidence type="ECO:0000256" key="1">
    <source>
        <dbReference type="ARBA" id="ARBA00004496"/>
    </source>
</evidence>
<dbReference type="Pfam" id="PF00957">
    <property type="entry name" value="Synaptobrevin"/>
    <property type="match status" value="1"/>
</dbReference>
<dbReference type="GO" id="GO:0005737">
    <property type="term" value="C:cytoplasm"/>
    <property type="evidence" value="ECO:0007669"/>
    <property type="project" value="UniProtKB-SubCell"/>
</dbReference>
<dbReference type="GO" id="GO:0006893">
    <property type="term" value="P:Golgi to plasma membrane transport"/>
    <property type="evidence" value="ECO:0007669"/>
    <property type="project" value="TreeGrafter"/>
</dbReference>
<keyword evidence="3" id="KW-0268">Exocytosis</keyword>
<evidence type="ECO:0000256" key="2">
    <source>
        <dbReference type="ARBA" id="ARBA00008070"/>
    </source>
</evidence>
<dbReference type="PROSITE" id="PS50082">
    <property type="entry name" value="WD_REPEATS_2"/>
    <property type="match status" value="1"/>
</dbReference>
<feature type="region of interest" description="Disordered" evidence="7">
    <location>
        <begin position="1"/>
        <end position="40"/>
    </location>
</feature>
<evidence type="ECO:0000259" key="8">
    <source>
        <dbReference type="PROSITE" id="PS50892"/>
    </source>
</evidence>
<evidence type="ECO:0000256" key="3">
    <source>
        <dbReference type="ARBA" id="ARBA00022483"/>
    </source>
</evidence>
<keyword evidence="9" id="KW-1185">Reference proteome</keyword>
<dbReference type="InterPro" id="IPR042855">
    <property type="entry name" value="V_SNARE_CC"/>
</dbReference>
<dbReference type="GeneID" id="105133574"/>
<feature type="compositionally biased region" description="Basic and acidic residues" evidence="7">
    <location>
        <begin position="1045"/>
        <end position="1059"/>
    </location>
</feature>
<dbReference type="Proteomes" id="UP000694918">
    <property type="component" value="Unplaced"/>
</dbReference>
<feature type="compositionally biased region" description="Polar residues" evidence="7">
    <location>
        <begin position="1"/>
        <end position="11"/>
    </location>
</feature>